<proteinExistence type="predicted"/>
<evidence type="ECO:0000313" key="2">
    <source>
        <dbReference type="Proteomes" id="UP001057402"/>
    </source>
</evidence>
<gene>
    <name evidence="1" type="ORF">MLD38_003371</name>
</gene>
<name>A0ACB9S4C3_9MYRT</name>
<sequence>MACLHAMSLLILVLAVVSSAAERENMTASSGGLFWSTAQEEADLLRKEDPAILDDRDDIDGGFSSLDGMLQWAIGHSDPTKLKETAQDVQRISSGELKKRQMELKELMEKLKTPSDAQLMQIAIDDLNNASSSLEDRQRALQELLILVEPIDNANDLNKLGGLVVVIRELDHPESDLRKLSAWVIGKASQNNPLVQKQVLELGALTKLMMMVKSEFVEEAIKALYAVSAVVRNNLYGQELFYAEAGDLIIQDILSNSTEDIRLRRKAVFLVGDLAECQLEAAAEEELPFFRNRKFLKSVVDLMSSSDLDLQEKALVAVKNLLLLRSTEAQVFKEFCGLDMALESMRQRLDHLREEEFQKDYAADVEVLRRDVELTFRKKLGMEMQQVPT</sequence>
<comment type="caution">
    <text evidence="1">The sequence shown here is derived from an EMBL/GenBank/DDBJ whole genome shotgun (WGS) entry which is preliminary data.</text>
</comment>
<evidence type="ECO:0000313" key="1">
    <source>
        <dbReference type="EMBL" id="KAI4385331.1"/>
    </source>
</evidence>
<keyword evidence="2" id="KW-1185">Reference proteome</keyword>
<accession>A0ACB9S4C3</accession>
<dbReference type="EMBL" id="CM042881">
    <property type="protein sequence ID" value="KAI4385331.1"/>
    <property type="molecule type" value="Genomic_DNA"/>
</dbReference>
<organism evidence="1 2">
    <name type="scientific">Melastoma candidum</name>
    <dbReference type="NCBI Taxonomy" id="119954"/>
    <lineage>
        <taxon>Eukaryota</taxon>
        <taxon>Viridiplantae</taxon>
        <taxon>Streptophyta</taxon>
        <taxon>Embryophyta</taxon>
        <taxon>Tracheophyta</taxon>
        <taxon>Spermatophyta</taxon>
        <taxon>Magnoliopsida</taxon>
        <taxon>eudicotyledons</taxon>
        <taxon>Gunneridae</taxon>
        <taxon>Pentapetalae</taxon>
        <taxon>rosids</taxon>
        <taxon>malvids</taxon>
        <taxon>Myrtales</taxon>
        <taxon>Melastomataceae</taxon>
        <taxon>Melastomatoideae</taxon>
        <taxon>Melastomateae</taxon>
        <taxon>Melastoma</taxon>
    </lineage>
</organism>
<reference evidence="2" key="1">
    <citation type="journal article" date="2023" name="Front. Plant Sci.">
        <title>Chromosomal-level genome assembly of Melastoma candidum provides insights into trichome evolution.</title>
        <authorList>
            <person name="Zhong Y."/>
            <person name="Wu W."/>
            <person name="Sun C."/>
            <person name="Zou P."/>
            <person name="Liu Y."/>
            <person name="Dai S."/>
            <person name="Zhou R."/>
        </authorList>
    </citation>
    <scope>NUCLEOTIDE SEQUENCE [LARGE SCALE GENOMIC DNA]</scope>
</reference>
<dbReference type="Proteomes" id="UP001057402">
    <property type="component" value="Chromosome 2"/>
</dbReference>
<protein>
    <submittedName>
        <fullName evidence="1">Uncharacterized protein</fullName>
    </submittedName>
</protein>